<sequence>NTARHREVQKNLRVTDKGLKDSLERLNIYVQSAVHIMHGAWCLYRTPQRKLQPSALQNKHLQFAKKHLNTPQPTLSAGNSSSIQLEGNSKYIL</sequence>
<dbReference type="Proteomes" id="UP000261420">
    <property type="component" value="Unplaced"/>
</dbReference>
<name>A0A3B4UUD0_SERDU</name>
<evidence type="ECO:0000256" key="1">
    <source>
        <dbReference type="SAM" id="MobiDB-lite"/>
    </source>
</evidence>
<reference evidence="2" key="2">
    <citation type="submission" date="2025-09" db="UniProtKB">
        <authorList>
            <consortium name="Ensembl"/>
        </authorList>
    </citation>
    <scope>IDENTIFICATION</scope>
</reference>
<evidence type="ECO:0000313" key="3">
    <source>
        <dbReference type="Proteomes" id="UP000261420"/>
    </source>
</evidence>
<evidence type="ECO:0008006" key="4">
    <source>
        <dbReference type="Google" id="ProtNLM"/>
    </source>
</evidence>
<protein>
    <recommendedName>
        <fullName evidence="4">Transposase Tc1-like domain-containing protein</fullName>
    </recommendedName>
</protein>
<feature type="region of interest" description="Disordered" evidence="1">
    <location>
        <begin position="68"/>
        <end position="93"/>
    </location>
</feature>
<proteinExistence type="predicted"/>
<accession>A0A3B4UUD0</accession>
<organism evidence="2 3">
    <name type="scientific">Seriola dumerili</name>
    <name type="common">Greater amberjack</name>
    <name type="synonym">Caranx dumerili</name>
    <dbReference type="NCBI Taxonomy" id="41447"/>
    <lineage>
        <taxon>Eukaryota</taxon>
        <taxon>Metazoa</taxon>
        <taxon>Chordata</taxon>
        <taxon>Craniata</taxon>
        <taxon>Vertebrata</taxon>
        <taxon>Euteleostomi</taxon>
        <taxon>Actinopterygii</taxon>
        <taxon>Neopterygii</taxon>
        <taxon>Teleostei</taxon>
        <taxon>Neoteleostei</taxon>
        <taxon>Acanthomorphata</taxon>
        <taxon>Carangaria</taxon>
        <taxon>Carangiformes</taxon>
        <taxon>Carangidae</taxon>
        <taxon>Seriola</taxon>
    </lineage>
</organism>
<reference evidence="2" key="1">
    <citation type="submission" date="2025-08" db="UniProtKB">
        <authorList>
            <consortium name="Ensembl"/>
        </authorList>
    </citation>
    <scope>IDENTIFICATION</scope>
</reference>
<keyword evidence="3" id="KW-1185">Reference proteome</keyword>
<feature type="compositionally biased region" description="Polar residues" evidence="1">
    <location>
        <begin position="69"/>
        <end position="87"/>
    </location>
</feature>
<evidence type="ECO:0000313" key="2">
    <source>
        <dbReference type="Ensembl" id="ENSSDUP00000021989.1"/>
    </source>
</evidence>
<dbReference type="Ensembl" id="ENSSDUT00000022395.1">
    <property type="protein sequence ID" value="ENSSDUP00000021989.1"/>
    <property type="gene ID" value="ENSSDUG00000015998.1"/>
</dbReference>
<dbReference type="AlphaFoldDB" id="A0A3B4UUD0"/>